<dbReference type="PANTHER" id="PTHR10353:SF213">
    <property type="entry name" value="BETA-GLUCOSIDASE 45-RELATED"/>
    <property type="match status" value="1"/>
</dbReference>
<dbReference type="SUPFAM" id="SSF51445">
    <property type="entry name" value="(Trans)glycosidases"/>
    <property type="match status" value="1"/>
</dbReference>
<comment type="similarity">
    <text evidence="1 3">Belongs to the glycosyl hydrolase 1 family.</text>
</comment>
<keyword evidence="6" id="KW-1185">Reference proteome</keyword>
<dbReference type="InterPro" id="IPR001360">
    <property type="entry name" value="Glyco_hydro_1"/>
</dbReference>
<dbReference type="EMBL" id="JACEGQ020000004">
    <property type="protein sequence ID" value="KAH8512099.1"/>
    <property type="molecule type" value="Genomic_DNA"/>
</dbReference>
<feature type="chain" id="PRO_5035851675" description="Beta-glucosidase" evidence="4">
    <location>
        <begin position="25"/>
        <end position="173"/>
    </location>
</feature>
<sequence>MGTPRLFKLPFLLELIFLPLFVSSHPKALKDSLDPSSLPPNFLFGTASSSYQFEGAYLSDGKGLSNWDIFTHTSGKIIDGSNGDIAVDQYHRFLEDIDLMETLGVNSYRFSISWARILPKGRFGDINRAGISYYNKLINALLLKGIQPFVTLSHYDMPQELEERYGGWLSPKC</sequence>
<evidence type="ECO:0000256" key="1">
    <source>
        <dbReference type="ARBA" id="ARBA00010838"/>
    </source>
</evidence>
<dbReference type="Pfam" id="PF00232">
    <property type="entry name" value="Glyco_hydro_1"/>
    <property type="match status" value="1"/>
</dbReference>
<dbReference type="GO" id="GO:0008422">
    <property type="term" value="F:beta-glucosidase activity"/>
    <property type="evidence" value="ECO:0007669"/>
    <property type="project" value="TreeGrafter"/>
</dbReference>
<feature type="non-terminal residue" evidence="5">
    <location>
        <position position="173"/>
    </location>
</feature>
<proteinExistence type="inferred from homology"/>
<dbReference type="GO" id="GO:0005975">
    <property type="term" value="P:carbohydrate metabolic process"/>
    <property type="evidence" value="ECO:0007669"/>
    <property type="project" value="InterPro"/>
</dbReference>
<evidence type="ECO:0000313" key="5">
    <source>
        <dbReference type="EMBL" id="KAH8512099.1"/>
    </source>
</evidence>
<comment type="caution">
    <text evidence="5">The sequence shown here is derived from an EMBL/GenBank/DDBJ whole genome shotgun (WGS) entry which is preliminary data.</text>
</comment>
<organism evidence="5 6">
    <name type="scientific">Populus deltoides</name>
    <name type="common">Eastern poplar</name>
    <name type="synonym">Eastern cottonwood</name>
    <dbReference type="NCBI Taxonomy" id="3696"/>
    <lineage>
        <taxon>Eukaryota</taxon>
        <taxon>Viridiplantae</taxon>
        <taxon>Streptophyta</taxon>
        <taxon>Embryophyta</taxon>
        <taxon>Tracheophyta</taxon>
        <taxon>Spermatophyta</taxon>
        <taxon>Magnoliopsida</taxon>
        <taxon>eudicotyledons</taxon>
        <taxon>Gunneridae</taxon>
        <taxon>Pentapetalae</taxon>
        <taxon>rosids</taxon>
        <taxon>fabids</taxon>
        <taxon>Malpighiales</taxon>
        <taxon>Salicaceae</taxon>
        <taxon>Saliceae</taxon>
        <taxon>Populus</taxon>
    </lineage>
</organism>
<evidence type="ECO:0008006" key="7">
    <source>
        <dbReference type="Google" id="ProtNLM"/>
    </source>
</evidence>
<protein>
    <recommendedName>
        <fullName evidence="7">Beta-glucosidase</fullName>
    </recommendedName>
</protein>
<name>A0A8T2Z477_POPDE</name>
<dbReference type="PANTHER" id="PTHR10353">
    <property type="entry name" value="GLYCOSYL HYDROLASE"/>
    <property type="match status" value="1"/>
</dbReference>
<evidence type="ECO:0000256" key="3">
    <source>
        <dbReference type="RuleBase" id="RU003690"/>
    </source>
</evidence>
<evidence type="ECO:0000313" key="6">
    <source>
        <dbReference type="Proteomes" id="UP000807159"/>
    </source>
</evidence>
<dbReference type="Proteomes" id="UP000807159">
    <property type="component" value="Chromosome 4"/>
</dbReference>
<dbReference type="PROSITE" id="PS00653">
    <property type="entry name" value="GLYCOSYL_HYDROL_F1_2"/>
    <property type="match status" value="1"/>
</dbReference>
<gene>
    <name evidence="5" type="ORF">H0E87_009342</name>
</gene>
<evidence type="ECO:0000256" key="2">
    <source>
        <dbReference type="ARBA" id="ARBA00022801"/>
    </source>
</evidence>
<evidence type="ECO:0000256" key="4">
    <source>
        <dbReference type="SAM" id="SignalP"/>
    </source>
</evidence>
<dbReference type="AlphaFoldDB" id="A0A8T2Z477"/>
<dbReference type="InterPro" id="IPR017853">
    <property type="entry name" value="GH"/>
</dbReference>
<accession>A0A8T2Z477</accession>
<reference evidence="5" key="1">
    <citation type="journal article" date="2021" name="J. Hered.">
        <title>Genome Assembly of Salicaceae Populus deltoides (Eastern Cottonwood) I-69 Based on Nanopore Sequencing and Hi-C Technologies.</title>
        <authorList>
            <person name="Bai S."/>
            <person name="Wu H."/>
            <person name="Zhang J."/>
            <person name="Pan Z."/>
            <person name="Zhao W."/>
            <person name="Li Z."/>
            <person name="Tong C."/>
        </authorList>
    </citation>
    <scope>NUCLEOTIDE SEQUENCE</scope>
    <source>
        <tissue evidence="5">Leaf</tissue>
    </source>
</reference>
<dbReference type="InterPro" id="IPR033132">
    <property type="entry name" value="GH_1_N_CS"/>
</dbReference>
<keyword evidence="2" id="KW-0378">Hydrolase</keyword>
<dbReference type="Gene3D" id="3.20.20.80">
    <property type="entry name" value="Glycosidases"/>
    <property type="match status" value="1"/>
</dbReference>
<feature type="signal peptide" evidence="4">
    <location>
        <begin position="1"/>
        <end position="24"/>
    </location>
</feature>
<keyword evidence="4" id="KW-0732">Signal</keyword>